<dbReference type="PANTHER" id="PTHR30026">
    <property type="entry name" value="OUTER MEMBRANE PROTEIN TOLC"/>
    <property type="match status" value="1"/>
</dbReference>
<dbReference type="GO" id="GO:0009279">
    <property type="term" value="C:cell outer membrane"/>
    <property type="evidence" value="ECO:0007669"/>
    <property type="project" value="UniProtKB-SubCell"/>
</dbReference>
<keyword evidence="3" id="KW-0813">Transport</keyword>
<evidence type="ECO:0000256" key="4">
    <source>
        <dbReference type="ARBA" id="ARBA00022452"/>
    </source>
</evidence>
<sequence length="453" mass="51330">MNCLVWIISHYINKQNQEIINMKLKLDSTALLIAGLITSPVIYAQSYEQALLQTLETNPNIKESFHNFKVKSEEIDIRKGNYLPSVNINAQTGFIKDRIQPDQYNPNQASITIDQLIWDGNLTLNDIDRVKEEAEASRYGLYSTVNDTALKVSKVYLDVLQSQENVYLANENNKNLNTIYENIKKRVNAGIDSSTDLTQAQSRLARSDASVLAAQSNLNDKQSQFIRVTGHRPIDLVMPEVDQETIPSSLKMMLETAKANNPTIQLALHDIEASKYKYDLTKGHFLPKITLQAGQTWGAENSSSNSRTNESQIALKVSYNLFSGGSDMASSRQAAYDLEKTKDIYENSLRELNNGAELSWDAYILYSRQKSFLQDHVLASTKTLNAYKKQYLIGKRSLLDVLNTENEVYESKRNYVQARYGEIEAKYRILNSTSNLLKASRINVDPLWNQSVL</sequence>
<dbReference type="Pfam" id="PF02321">
    <property type="entry name" value="OEP"/>
    <property type="match status" value="2"/>
</dbReference>
<evidence type="ECO:0000313" key="9">
    <source>
        <dbReference type="Proteomes" id="UP000813876"/>
    </source>
</evidence>
<keyword evidence="7" id="KW-0998">Cell outer membrane</keyword>
<reference evidence="8" key="1">
    <citation type="submission" date="2019-11" db="EMBL/GenBank/DDBJ databases">
        <title>Comparative genomics of photobacteria reveal adaptation to distinct habitats.</title>
        <authorList>
            <person name="Fuertes-Perez S."/>
            <person name="Hilgarth M."/>
            <person name="Vogel R.F."/>
        </authorList>
    </citation>
    <scope>NUCLEOTIDE SEQUENCE</scope>
    <source>
        <strain evidence="8">TMW2.2145</strain>
    </source>
</reference>
<accession>A0AAW4ZTT1</accession>
<evidence type="ECO:0000256" key="7">
    <source>
        <dbReference type="ARBA" id="ARBA00023237"/>
    </source>
</evidence>
<dbReference type="InterPro" id="IPR003423">
    <property type="entry name" value="OMP_efflux"/>
</dbReference>
<dbReference type="PANTHER" id="PTHR30026:SF22">
    <property type="entry name" value="OUTER MEMBRANE EFFLUX PROTEIN"/>
    <property type="match status" value="1"/>
</dbReference>
<keyword evidence="4" id="KW-1134">Transmembrane beta strand</keyword>
<dbReference type="Gene3D" id="1.20.1600.10">
    <property type="entry name" value="Outer membrane efflux proteins (OEP)"/>
    <property type="match status" value="1"/>
</dbReference>
<dbReference type="GO" id="GO:0015562">
    <property type="term" value="F:efflux transmembrane transporter activity"/>
    <property type="evidence" value="ECO:0007669"/>
    <property type="project" value="InterPro"/>
</dbReference>
<comment type="similarity">
    <text evidence="2">Belongs to the outer membrane factor (OMF) (TC 1.B.17) family.</text>
</comment>
<evidence type="ECO:0000256" key="5">
    <source>
        <dbReference type="ARBA" id="ARBA00022692"/>
    </source>
</evidence>
<dbReference type="GO" id="GO:0015288">
    <property type="term" value="F:porin activity"/>
    <property type="evidence" value="ECO:0007669"/>
    <property type="project" value="TreeGrafter"/>
</dbReference>
<dbReference type="NCBIfam" id="TIGR01844">
    <property type="entry name" value="type_I_sec_TolC"/>
    <property type="match status" value="1"/>
</dbReference>
<comment type="subcellular location">
    <subcellularLocation>
        <location evidence="1">Cell outer membrane</location>
    </subcellularLocation>
</comment>
<dbReference type="InterPro" id="IPR010130">
    <property type="entry name" value="T1SS_OMP_TolC"/>
</dbReference>
<comment type="caution">
    <text evidence="8">The sequence shown here is derived from an EMBL/GenBank/DDBJ whole genome shotgun (WGS) entry which is preliminary data.</text>
</comment>
<evidence type="ECO:0000313" key="8">
    <source>
        <dbReference type="EMBL" id="MCF2302532.1"/>
    </source>
</evidence>
<evidence type="ECO:0000256" key="3">
    <source>
        <dbReference type="ARBA" id="ARBA00022448"/>
    </source>
</evidence>
<keyword evidence="6" id="KW-0472">Membrane</keyword>
<dbReference type="GO" id="GO:1990281">
    <property type="term" value="C:efflux pump complex"/>
    <property type="evidence" value="ECO:0007669"/>
    <property type="project" value="TreeGrafter"/>
</dbReference>
<name>A0AAW4ZTT1_PHOPO</name>
<gene>
    <name evidence="8" type="ORF">GLP33_12420</name>
</gene>
<proteinExistence type="inferred from homology"/>
<evidence type="ECO:0000256" key="2">
    <source>
        <dbReference type="ARBA" id="ARBA00007613"/>
    </source>
</evidence>
<dbReference type="Proteomes" id="UP000813876">
    <property type="component" value="Unassembled WGS sequence"/>
</dbReference>
<protein>
    <submittedName>
        <fullName evidence="8">TolC family outer membrane protein</fullName>
    </submittedName>
</protein>
<dbReference type="AlphaFoldDB" id="A0AAW4ZTT1"/>
<evidence type="ECO:0000256" key="1">
    <source>
        <dbReference type="ARBA" id="ARBA00004442"/>
    </source>
</evidence>
<dbReference type="EMBL" id="WMCP01000014">
    <property type="protein sequence ID" value="MCF2302532.1"/>
    <property type="molecule type" value="Genomic_DNA"/>
</dbReference>
<dbReference type="RefSeq" id="WP_082056892.1">
    <property type="nucleotide sequence ID" value="NZ_NQLU01000010.1"/>
</dbReference>
<keyword evidence="5" id="KW-0812">Transmembrane</keyword>
<organism evidence="8 9">
    <name type="scientific">Photobacterium phosphoreum</name>
    <dbReference type="NCBI Taxonomy" id="659"/>
    <lineage>
        <taxon>Bacteria</taxon>
        <taxon>Pseudomonadati</taxon>
        <taxon>Pseudomonadota</taxon>
        <taxon>Gammaproteobacteria</taxon>
        <taxon>Vibrionales</taxon>
        <taxon>Vibrionaceae</taxon>
        <taxon>Photobacterium</taxon>
    </lineage>
</organism>
<dbReference type="SUPFAM" id="SSF56954">
    <property type="entry name" value="Outer membrane efflux proteins (OEP)"/>
    <property type="match status" value="1"/>
</dbReference>
<dbReference type="InterPro" id="IPR051906">
    <property type="entry name" value="TolC-like"/>
</dbReference>
<evidence type="ECO:0000256" key="6">
    <source>
        <dbReference type="ARBA" id="ARBA00023136"/>
    </source>
</evidence>